<protein>
    <submittedName>
        <fullName evidence="2">Uncharacterized protein</fullName>
    </submittedName>
</protein>
<reference evidence="2" key="2">
    <citation type="journal article" date="2023" name="Science">
        <title>Genomic signatures of disease resistance in endangered staghorn corals.</title>
        <authorList>
            <person name="Vollmer S.V."/>
            <person name="Selwyn J.D."/>
            <person name="Despard B.A."/>
            <person name="Roesel C.L."/>
        </authorList>
    </citation>
    <scope>NUCLEOTIDE SEQUENCE</scope>
    <source>
        <strain evidence="2">K2</strain>
    </source>
</reference>
<organism evidence="2 3">
    <name type="scientific">Acropora cervicornis</name>
    <name type="common">Staghorn coral</name>
    <dbReference type="NCBI Taxonomy" id="6130"/>
    <lineage>
        <taxon>Eukaryota</taxon>
        <taxon>Metazoa</taxon>
        <taxon>Cnidaria</taxon>
        <taxon>Anthozoa</taxon>
        <taxon>Hexacorallia</taxon>
        <taxon>Scleractinia</taxon>
        <taxon>Astrocoeniina</taxon>
        <taxon>Acroporidae</taxon>
        <taxon>Acropora</taxon>
    </lineage>
</organism>
<feature type="region of interest" description="Disordered" evidence="1">
    <location>
        <begin position="215"/>
        <end position="249"/>
    </location>
</feature>
<feature type="compositionally biased region" description="Polar residues" evidence="1">
    <location>
        <begin position="1317"/>
        <end position="1326"/>
    </location>
</feature>
<feature type="compositionally biased region" description="Polar residues" evidence="1">
    <location>
        <begin position="455"/>
        <end position="477"/>
    </location>
</feature>
<feature type="region of interest" description="Disordered" evidence="1">
    <location>
        <begin position="1137"/>
        <end position="1173"/>
    </location>
</feature>
<keyword evidence="3" id="KW-1185">Reference proteome</keyword>
<evidence type="ECO:0000256" key="1">
    <source>
        <dbReference type="SAM" id="MobiDB-lite"/>
    </source>
</evidence>
<feature type="region of interest" description="Disordered" evidence="1">
    <location>
        <begin position="1"/>
        <end position="155"/>
    </location>
</feature>
<feature type="compositionally biased region" description="Basic and acidic residues" evidence="1">
    <location>
        <begin position="215"/>
        <end position="231"/>
    </location>
</feature>
<dbReference type="Proteomes" id="UP001249851">
    <property type="component" value="Unassembled WGS sequence"/>
</dbReference>
<name>A0AAD9QI70_ACRCE</name>
<feature type="region of interest" description="Disordered" evidence="1">
    <location>
        <begin position="1192"/>
        <end position="1236"/>
    </location>
</feature>
<feature type="compositionally biased region" description="Polar residues" evidence="1">
    <location>
        <begin position="356"/>
        <end position="381"/>
    </location>
</feature>
<gene>
    <name evidence="2" type="ORF">P5673_015620</name>
</gene>
<reference evidence="2" key="1">
    <citation type="journal article" date="2023" name="G3 (Bethesda)">
        <title>Whole genome assembly and annotation of the endangered Caribbean coral Acropora cervicornis.</title>
        <authorList>
            <person name="Selwyn J.D."/>
            <person name="Vollmer S.V."/>
        </authorList>
    </citation>
    <scope>NUCLEOTIDE SEQUENCE</scope>
    <source>
        <strain evidence="2">K2</strain>
    </source>
</reference>
<feature type="compositionally biased region" description="Polar residues" evidence="1">
    <location>
        <begin position="56"/>
        <end position="66"/>
    </location>
</feature>
<feature type="region of interest" description="Disordered" evidence="1">
    <location>
        <begin position="877"/>
        <end position="916"/>
    </location>
</feature>
<feature type="region of interest" description="Disordered" evidence="1">
    <location>
        <begin position="1296"/>
        <end position="1327"/>
    </location>
</feature>
<dbReference type="EMBL" id="JARQWQ010000032">
    <property type="protein sequence ID" value="KAK2561624.1"/>
    <property type="molecule type" value="Genomic_DNA"/>
</dbReference>
<evidence type="ECO:0000313" key="3">
    <source>
        <dbReference type="Proteomes" id="UP001249851"/>
    </source>
</evidence>
<feature type="compositionally biased region" description="Polar residues" evidence="1">
    <location>
        <begin position="397"/>
        <end position="413"/>
    </location>
</feature>
<feature type="compositionally biased region" description="Basic and acidic residues" evidence="1">
    <location>
        <begin position="825"/>
        <end position="837"/>
    </location>
</feature>
<feature type="region of interest" description="Disordered" evidence="1">
    <location>
        <begin position="807"/>
        <end position="837"/>
    </location>
</feature>
<feature type="compositionally biased region" description="Polar residues" evidence="1">
    <location>
        <begin position="76"/>
        <end position="89"/>
    </location>
</feature>
<feature type="compositionally biased region" description="Polar residues" evidence="1">
    <location>
        <begin position="1206"/>
        <end position="1227"/>
    </location>
</feature>
<feature type="region of interest" description="Disordered" evidence="1">
    <location>
        <begin position="356"/>
        <end position="482"/>
    </location>
</feature>
<evidence type="ECO:0000313" key="2">
    <source>
        <dbReference type="EMBL" id="KAK2561624.1"/>
    </source>
</evidence>
<sequence length="1645" mass="179289">METALSPLPPSPDRHSVEMSSSSEESEDETRAYDSDSSLGDLAEMIMGDKTEPGESPTSPSNTVIDTLNCKEENDLQTTENGVANNFASQDGKREFEQVESEEAMKSAVHVPGDCEEFENQTSKDPGKKNGSSDLGETDLRQGLTNLKTKAGGGAAVDDKVIESENRVSLSEKSINTCFGEISANGEMGSSVPSSEQQITENGAVIDGMEINSKDSKLSRQTKDGNSDCKRAKGLKSVTKSSEVSGRDEDISANGETKLVEFTRETRKRLVDHAVVEEAKIENTNIDESMKNAATLVNGEMEHSQPLTQLAKLTPVNEHFDRKKTESENIKDCLQNVRLANCGEMACEELLAENGSLPNSAKSNTESGVTKQNVESKQDTVVSELEKSPSAGRKTSRLTNANKRDGASQSVETTCKLKVTEVGLSSSPKRNEKRVATSPTSRVMTRSRTKAMRLSASSGDESASENWTGNDSNSSPGCVSDVSHHELERNGVDRNTKNSKSDDGCIDVRVSVKRQTQGINAELFCHEVSNTGCPVQTEESIPSFVENVSEKDLTVSFADGNENHKLVNGDEEQESENENVVCSAKPTEKANNYVEPISRDSDDFAVKSVNDLQKTAKTMDEQISSQANDFPGVRETWTQSKEALMETKERCLEQNSNGDNKFVESFEDDTDHLKLDFAPSLRATPSVYDTRTVLNPETERNSSASYNANDIIEEPARNVDEIEFTSIDTGGMEDGKLAANTHSDKADFTCSLVAKTTSSVCSEIKGDKAKLSVDTFSPNLSTSKGEESNCNDQDFKLHQENEIPQFSLSTADTTPLSETAPMSVEEERKPGKLNDSDPKRIISSKFVESKGVVNYGACEMFDDSRVVLPTVLSSIPESLEESDRNRNSTEDNNFVPPLKNVDTLEINPGNTNDGDNKVDLAKSFNVVLDAVTARSISLVDKDENECCEDRNFVSAEEIENASALNPDDFTNTETAEFSNETSVFPVEHSSNQEEKSVTTCSDAEISFSSSEASEHFFPKYIPVSISNAEERTSVSCILQEERVVKTNEASKSCVSESSTFHERKTCYRVETFAESGELDSTSSLRVNTENTEGENHCPSVHVKNNLENMSVKGSLQDSLTAHAAILELEERIGNHFLTLSPLPPSPSPSDEESPAFEDLSFGDLPPLSPLPPSPRSLIDEISLFSPELTSTVTNQTRIDRRELGSVSKTSSPPQSGNVFLNDTNMPQKSVKRKASTEDVSVGIKKADSRGTKSVFTCSSDMAASGEKSTLKRSLQERCSQSANDCIHASQCKKIRTKQNSKLSEEGTLPPDVPPGTRSRNNSNFDSSMLDRKASNIWTCDAPKTEKAVNVGKTLRPMMPRRCSNVASKTGLTTVRQGTNTGTDGASVMVEQCSNISSSTGPMKGQPTKVAPKTGPTLFHQATDIGTNCRPIMGQQCSNIVSGTGPMKGQPAKTETTSCEPMLGKQSSNISANTDSMVVGQSAQLNNTHSEQTDVDNPTEGQVSKYRPLPVRYKAIAEVKYARKCLNRLYEDSVEVKVVVERLGAKRCISSCTPLSSAIINFLKTREDDLMPVIQDKLDKKQELQEWKPVLTGFEERLLQVITQLTGSYPMFGNFVSQLVNLCCRGLMSGNYNASGDSFRGALSLW</sequence>
<feature type="compositionally biased region" description="Polar residues" evidence="1">
    <location>
        <begin position="120"/>
        <end position="135"/>
    </location>
</feature>
<proteinExistence type="predicted"/>
<feature type="compositionally biased region" description="Polar residues" evidence="1">
    <location>
        <begin position="807"/>
        <end position="817"/>
    </location>
</feature>
<comment type="caution">
    <text evidence="2">The sequence shown here is derived from an EMBL/GenBank/DDBJ whole genome shotgun (WGS) entry which is preliminary data.</text>
</comment>
<accession>A0AAD9QI70</accession>